<evidence type="ECO:0008006" key="3">
    <source>
        <dbReference type="Google" id="ProtNLM"/>
    </source>
</evidence>
<dbReference type="InterPro" id="IPR007497">
    <property type="entry name" value="SIMPL/DUF541"/>
</dbReference>
<dbReference type="EMBL" id="LJIX01000006">
    <property type="protein sequence ID" value="KQL20429.1"/>
    <property type="molecule type" value="Genomic_DNA"/>
</dbReference>
<reference evidence="1 2" key="1">
    <citation type="submission" date="2015-09" db="EMBL/GenBank/DDBJ databases">
        <title>Genome sequencing project for genomic taxonomy and phylogenomics of Bacillus-like bacteria.</title>
        <authorList>
            <person name="Liu B."/>
            <person name="Wang J."/>
            <person name="Zhu Y."/>
            <person name="Liu G."/>
            <person name="Chen Q."/>
            <person name="Chen Z."/>
            <person name="Lan J."/>
            <person name="Che J."/>
            <person name="Ge C."/>
            <person name="Shi H."/>
            <person name="Pan Z."/>
            <person name="Liu X."/>
        </authorList>
    </citation>
    <scope>NUCLEOTIDE SEQUENCE [LARGE SCALE GENOMIC DNA]</scope>
    <source>
        <strain evidence="1 2">FJAT-18043</strain>
    </source>
</reference>
<comment type="caution">
    <text evidence="1">The sequence shown here is derived from an EMBL/GenBank/DDBJ whole genome shotgun (WGS) entry which is preliminary data.</text>
</comment>
<organism evidence="1 2">
    <name type="scientific">Cytobacillus solani</name>
    <dbReference type="NCBI Taxonomy" id="1637975"/>
    <lineage>
        <taxon>Bacteria</taxon>
        <taxon>Bacillati</taxon>
        <taxon>Bacillota</taxon>
        <taxon>Bacilli</taxon>
        <taxon>Bacillales</taxon>
        <taxon>Bacillaceae</taxon>
        <taxon>Cytobacillus</taxon>
    </lineage>
</organism>
<dbReference type="PANTHER" id="PTHR34387">
    <property type="entry name" value="SLR1258 PROTEIN"/>
    <property type="match status" value="1"/>
</dbReference>
<sequence length="222" mass="24618">MYYYPPYRNNYMSNKRMNIISVFGEGRVSVQPNMAKVTLGASTEAMDVTQAQNNNSIIIARIKEALKKLGVPEQQIQTVDYSIFPQYDYKDGEQIFRGYKVQHLLLVTIEHIENTGIVIDTAVSNGANIVSGIQFTTKDADQFVQQALSLAVVNSFQKAETIAGTLGVKLIKTPIQVIENIHQQGAPIPFQATAFAKSEAATPIQPGTIEFKSYITAEYIYS</sequence>
<dbReference type="InterPro" id="IPR052022">
    <property type="entry name" value="26kDa_periplasmic_antigen"/>
</dbReference>
<dbReference type="AlphaFoldDB" id="A0A0Q3TAW7"/>
<evidence type="ECO:0000313" key="1">
    <source>
        <dbReference type="EMBL" id="KQL20429.1"/>
    </source>
</evidence>
<name>A0A0Q3TAW7_9BACI</name>
<gene>
    <name evidence="1" type="ORF">AN957_18765</name>
</gene>
<dbReference type="GO" id="GO:0006974">
    <property type="term" value="P:DNA damage response"/>
    <property type="evidence" value="ECO:0007669"/>
    <property type="project" value="TreeGrafter"/>
</dbReference>
<dbReference type="PANTHER" id="PTHR34387:SF1">
    <property type="entry name" value="PERIPLASMIC IMMUNOGENIC PROTEIN"/>
    <property type="match status" value="1"/>
</dbReference>
<proteinExistence type="predicted"/>
<dbReference type="Proteomes" id="UP000050996">
    <property type="component" value="Unassembled WGS sequence"/>
</dbReference>
<evidence type="ECO:0000313" key="2">
    <source>
        <dbReference type="Proteomes" id="UP000050996"/>
    </source>
</evidence>
<dbReference type="Pfam" id="PF04402">
    <property type="entry name" value="SIMPL"/>
    <property type="match status" value="1"/>
</dbReference>
<dbReference type="PATRIC" id="fig|1637975.4.peg.3708"/>
<keyword evidence="2" id="KW-1185">Reference proteome</keyword>
<dbReference type="Gene3D" id="3.30.110.170">
    <property type="entry name" value="Protein of unknown function (DUF541), domain 1"/>
    <property type="match status" value="1"/>
</dbReference>
<protein>
    <recommendedName>
        <fullName evidence="3">SIMPL domain-containing protein</fullName>
    </recommendedName>
</protein>
<dbReference type="STRING" id="1637975.AN957_18765"/>
<accession>A0A0Q3TAW7</accession>
<dbReference type="Gene3D" id="3.30.70.2970">
    <property type="entry name" value="Protein of unknown function (DUF541), domain 2"/>
    <property type="match status" value="1"/>
</dbReference>